<dbReference type="Proteomes" id="UP000219621">
    <property type="component" value="Unassembled WGS sequence"/>
</dbReference>
<reference evidence="9" key="1">
    <citation type="submission" date="2017-09" db="EMBL/GenBank/DDBJ databases">
        <authorList>
            <person name="Varghese N."/>
            <person name="Submissions S."/>
        </authorList>
    </citation>
    <scope>NUCLEOTIDE SEQUENCE [LARGE SCALE GENOMIC DNA]</scope>
    <source>
        <strain evidence="9">USBA 140</strain>
    </source>
</reference>
<evidence type="ECO:0000256" key="6">
    <source>
        <dbReference type="SAM" id="MobiDB-lite"/>
    </source>
</evidence>
<evidence type="ECO:0000256" key="4">
    <source>
        <dbReference type="ARBA" id="ARBA00022989"/>
    </source>
</evidence>
<organism evidence="8 9">
    <name type="scientific">Caenispirillum bisanense</name>
    <dbReference type="NCBI Taxonomy" id="414052"/>
    <lineage>
        <taxon>Bacteria</taxon>
        <taxon>Pseudomonadati</taxon>
        <taxon>Pseudomonadota</taxon>
        <taxon>Alphaproteobacteria</taxon>
        <taxon>Rhodospirillales</taxon>
        <taxon>Novispirillaceae</taxon>
        <taxon>Caenispirillum</taxon>
    </lineage>
</organism>
<name>A0A286GTN5_9PROT</name>
<keyword evidence="3 7" id="KW-0812">Transmembrane</keyword>
<feature type="transmembrane region" description="Helical" evidence="7">
    <location>
        <begin position="268"/>
        <end position="287"/>
    </location>
</feature>
<feature type="transmembrane region" description="Helical" evidence="7">
    <location>
        <begin position="63"/>
        <end position="82"/>
    </location>
</feature>
<proteinExistence type="predicted"/>
<dbReference type="RefSeq" id="WP_097280537.1">
    <property type="nucleotide sequence ID" value="NZ_OCNJ01000008.1"/>
</dbReference>
<dbReference type="PANTHER" id="PTHR23513:SF6">
    <property type="entry name" value="MAJOR FACILITATOR SUPERFAMILY ASSOCIATED DOMAIN-CONTAINING PROTEIN"/>
    <property type="match status" value="1"/>
</dbReference>
<feature type="compositionally biased region" description="Pro residues" evidence="6">
    <location>
        <begin position="11"/>
        <end position="20"/>
    </location>
</feature>
<dbReference type="Gene3D" id="1.20.1250.20">
    <property type="entry name" value="MFS general substrate transporter like domains"/>
    <property type="match status" value="2"/>
</dbReference>
<evidence type="ECO:0000313" key="9">
    <source>
        <dbReference type="Proteomes" id="UP000219621"/>
    </source>
</evidence>
<keyword evidence="9" id="KW-1185">Reference proteome</keyword>
<keyword evidence="5 7" id="KW-0472">Membrane</keyword>
<protein>
    <submittedName>
        <fullName evidence="8">Predicted arabinose efflux permease, MFS family</fullName>
    </submittedName>
</protein>
<keyword evidence="4 7" id="KW-1133">Transmembrane helix</keyword>
<dbReference type="PANTHER" id="PTHR23513">
    <property type="entry name" value="INTEGRAL MEMBRANE EFFLUX PROTEIN-RELATED"/>
    <property type="match status" value="1"/>
</dbReference>
<feature type="transmembrane region" description="Helical" evidence="7">
    <location>
        <begin position="184"/>
        <end position="204"/>
    </location>
</feature>
<keyword evidence="2" id="KW-1003">Cell membrane</keyword>
<accession>A0A286GTN5</accession>
<feature type="compositionally biased region" description="Basic and acidic residues" evidence="6">
    <location>
        <begin position="434"/>
        <end position="448"/>
    </location>
</feature>
<dbReference type="GO" id="GO:0005886">
    <property type="term" value="C:plasma membrane"/>
    <property type="evidence" value="ECO:0007669"/>
    <property type="project" value="UniProtKB-SubCell"/>
</dbReference>
<gene>
    <name evidence="8" type="ORF">SAMN05421508_108137</name>
</gene>
<feature type="transmembrane region" description="Helical" evidence="7">
    <location>
        <begin position="159"/>
        <end position="178"/>
    </location>
</feature>
<dbReference type="InterPro" id="IPR036259">
    <property type="entry name" value="MFS_trans_sf"/>
</dbReference>
<feature type="region of interest" description="Disordered" evidence="6">
    <location>
        <begin position="434"/>
        <end position="454"/>
    </location>
</feature>
<evidence type="ECO:0000256" key="5">
    <source>
        <dbReference type="ARBA" id="ARBA00023136"/>
    </source>
</evidence>
<evidence type="ECO:0000256" key="1">
    <source>
        <dbReference type="ARBA" id="ARBA00004651"/>
    </source>
</evidence>
<feature type="transmembrane region" description="Helical" evidence="7">
    <location>
        <begin position="94"/>
        <end position="112"/>
    </location>
</feature>
<dbReference type="Pfam" id="PF07690">
    <property type="entry name" value="MFS_1"/>
    <property type="match status" value="1"/>
</dbReference>
<evidence type="ECO:0000256" key="7">
    <source>
        <dbReference type="SAM" id="Phobius"/>
    </source>
</evidence>
<feature type="transmembrane region" description="Helical" evidence="7">
    <location>
        <begin position="358"/>
        <end position="383"/>
    </location>
</feature>
<dbReference type="AlphaFoldDB" id="A0A286GTN5"/>
<dbReference type="CDD" id="cd06173">
    <property type="entry name" value="MFS_MefA_like"/>
    <property type="match status" value="1"/>
</dbReference>
<dbReference type="SUPFAM" id="SSF103473">
    <property type="entry name" value="MFS general substrate transporter"/>
    <property type="match status" value="1"/>
</dbReference>
<evidence type="ECO:0000256" key="3">
    <source>
        <dbReference type="ARBA" id="ARBA00022692"/>
    </source>
</evidence>
<dbReference type="EMBL" id="OCNJ01000008">
    <property type="protein sequence ID" value="SOD98911.1"/>
    <property type="molecule type" value="Genomic_DNA"/>
</dbReference>
<feature type="transmembrane region" description="Helical" evidence="7">
    <location>
        <begin position="30"/>
        <end position="51"/>
    </location>
</feature>
<feature type="transmembrane region" description="Helical" evidence="7">
    <location>
        <begin position="235"/>
        <end position="256"/>
    </location>
</feature>
<feature type="transmembrane region" description="Helical" evidence="7">
    <location>
        <begin position="389"/>
        <end position="410"/>
    </location>
</feature>
<evidence type="ECO:0000256" key="2">
    <source>
        <dbReference type="ARBA" id="ARBA00022475"/>
    </source>
</evidence>
<sequence>MPHDHDHAPAAAPPAPPPGSPLRDPAYRRLFLAQVTSLVGTGLTTVALALLAHDMAGGDAGAVLGSVLALKMVAYVVVAPAVGGIAHLLPRKSLLVALDLIRAAIVACLPLVSELWQVYALIVVLNVAAAGFTPTFQATIPDLLPDEARYTRALSLSRLAYDLEALASPALAAAALAVMTYDGLFLADAATFVVSALLVAATAIPAARPAERTRGVLANLGFGLRGYLKTPRLRGLLALNLAAAAGGAMVIVNTVVYTRDRLGLDDTATAWAMAAAGGGSMVAAILLPRVLSAARDRAVMLGAAALLLTALVIGAVRLPAFPGLIVLWIFVGLAGSAIQTPGGRLLRQSCRPGDRPAFFAAQFALSHACWLVAYPTAGLVGAWAGLDAAFWAAAGLVLIGLCAAAGLWPATDAEVLTHRHAAVDHEHLHVHGDHHDHAHEGWEGPEPHRHPHRHRPVTHAHAFTIDLHHPDWPNRG</sequence>
<feature type="transmembrane region" description="Helical" evidence="7">
    <location>
        <begin position="324"/>
        <end position="346"/>
    </location>
</feature>
<comment type="subcellular location">
    <subcellularLocation>
        <location evidence="1">Cell membrane</location>
        <topology evidence="1">Multi-pass membrane protein</topology>
    </subcellularLocation>
</comment>
<dbReference type="OrthoDB" id="4368225at2"/>
<feature type="region of interest" description="Disordered" evidence="6">
    <location>
        <begin position="1"/>
        <end position="20"/>
    </location>
</feature>
<dbReference type="GO" id="GO:0022857">
    <property type="term" value="F:transmembrane transporter activity"/>
    <property type="evidence" value="ECO:0007669"/>
    <property type="project" value="InterPro"/>
</dbReference>
<dbReference type="InterPro" id="IPR011701">
    <property type="entry name" value="MFS"/>
</dbReference>
<feature type="transmembrane region" description="Helical" evidence="7">
    <location>
        <begin position="299"/>
        <end position="318"/>
    </location>
</feature>
<evidence type="ECO:0000313" key="8">
    <source>
        <dbReference type="EMBL" id="SOD98911.1"/>
    </source>
</evidence>